<dbReference type="InterPro" id="IPR036366">
    <property type="entry name" value="PGBDSf"/>
</dbReference>
<feature type="active site" description="Proton donor/acceptor" evidence="7">
    <location>
        <position position="426"/>
    </location>
</feature>
<evidence type="ECO:0000256" key="1">
    <source>
        <dbReference type="ARBA" id="ARBA00004752"/>
    </source>
</evidence>
<dbReference type="Proteomes" id="UP000777935">
    <property type="component" value="Unassembled WGS sequence"/>
</dbReference>
<dbReference type="Pfam" id="PF03734">
    <property type="entry name" value="YkuD"/>
    <property type="match status" value="1"/>
</dbReference>
<evidence type="ECO:0000256" key="3">
    <source>
        <dbReference type="ARBA" id="ARBA00022679"/>
    </source>
</evidence>
<dbReference type="InterPro" id="IPR045380">
    <property type="entry name" value="LD_TPept_scaffold_dom"/>
</dbReference>
<evidence type="ECO:0000313" key="9">
    <source>
        <dbReference type="EMBL" id="NSX55347.1"/>
    </source>
</evidence>
<dbReference type="InterPro" id="IPR005490">
    <property type="entry name" value="LD_TPept_cat_dom"/>
</dbReference>
<dbReference type="InterPro" id="IPR036365">
    <property type="entry name" value="PGBD-like_sf"/>
</dbReference>
<evidence type="ECO:0000256" key="5">
    <source>
        <dbReference type="ARBA" id="ARBA00022984"/>
    </source>
</evidence>
<evidence type="ECO:0000256" key="7">
    <source>
        <dbReference type="PROSITE-ProRule" id="PRU01373"/>
    </source>
</evidence>
<evidence type="ECO:0000256" key="4">
    <source>
        <dbReference type="ARBA" id="ARBA00022960"/>
    </source>
</evidence>
<dbReference type="PANTHER" id="PTHR41533">
    <property type="entry name" value="L,D-TRANSPEPTIDASE HI_1667-RELATED"/>
    <property type="match status" value="1"/>
</dbReference>
<dbReference type="Gene3D" id="1.10.101.10">
    <property type="entry name" value="PGBD-like superfamily/PGBD"/>
    <property type="match status" value="1"/>
</dbReference>
<keyword evidence="3" id="KW-0808">Transferase</keyword>
<dbReference type="Pfam" id="PF20142">
    <property type="entry name" value="Scaffold"/>
    <property type="match status" value="1"/>
</dbReference>
<dbReference type="PROSITE" id="PS52029">
    <property type="entry name" value="LD_TPASE"/>
    <property type="match status" value="1"/>
</dbReference>
<keyword evidence="4 7" id="KW-0133">Cell shape</keyword>
<proteinExistence type="inferred from homology"/>
<organism evidence="9 10">
    <name type="scientific">Parasulfitobacter algicola</name>
    <dbReference type="NCBI Taxonomy" id="2614809"/>
    <lineage>
        <taxon>Bacteria</taxon>
        <taxon>Pseudomonadati</taxon>
        <taxon>Pseudomonadota</taxon>
        <taxon>Alphaproteobacteria</taxon>
        <taxon>Rhodobacterales</taxon>
        <taxon>Roseobacteraceae</taxon>
        <taxon>Parasulfitobacter</taxon>
    </lineage>
</organism>
<evidence type="ECO:0000259" key="8">
    <source>
        <dbReference type="PROSITE" id="PS52029"/>
    </source>
</evidence>
<sequence length="534" mass="60853">MLISQPRPSSIFAIIALLFVVLTGIPAASQNLQARQALAEAAASDRGIAEFYKSRNYEPIWTGSSSKDRQRRQSFLKALKTADDHGLPAESYKADTILSNLRGAKTVRERAQIEVQLSKMFLDYARDIQTGVLVPSRVDSGIVRKIPYRDRTATLTAFSKSSANGFIKSLPPRNPEYTRLMKEKMRLERLLARGGWGPEVRARELKPGATGAQVVALRDRLRAMGYIRRSSTQTYDDNIRKAVALFQRDHGLRTDGVAGKGTMSEINKPVEARLQSVIVAMERERWMNMDRGKRHVMVNLTDFTAKIIDNNKVTFSTRSVIGKNVDDQRSPEFSDTMEFMVINPSWYVPRSIATKEYLPLLRRNPNAVRHLEIRDTRGRRVNRATADFANYTENNFPYTMREPPSQGNALGLVKFMFPNQYNIYLHDTPAKNLFNRETRAYSHGCIRLRDPFDFAYALLAKQTNDPEGFFKAQLRTGKEVQVDLKQPVPVHIMYRTAFTQAKGPINFRRDVYGRDARIWRALEREGVALRAVRG</sequence>
<dbReference type="SUPFAM" id="SSF141523">
    <property type="entry name" value="L,D-transpeptidase catalytic domain-like"/>
    <property type="match status" value="1"/>
</dbReference>
<feature type="domain" description="L,D-TPase catalytic" evidence="8">
    <location>
        <begin position="294"/>
        <end position="483"/>
    </location>
</feature>
<gene>
    <name evidence="9" type="ORF">HRQ87_11090</name>
</gene>
<accession>A0ABX2IR27</accession>
<dbReference type="SUPFAM" id="SSF47090">
    <property type="entry name" value="PGBD-like"/>
    <property type="match status" value="1"/>
</dbReference>
<evidence type="ECO:0000313" key="10">
    <source>
        <dbReference type="Proteomes" id="UP000777935"/>
    </source>
</evidence>
<name>A0ABX2IR27_9RHOB</name>
<evidence type="ECO:0000256" key="6">
    <source>
        <dbReference type="ARBA" id="ARBA00023316"/>
    </source>
</evidence>
<dbReference type="Pfam" id="PF01471">
    <property type="entry name" value="PG_binding_1"/>
    <property type="match status" value="1"/>
</dbReference>
<dbReference type="InterPro" id="IPR038063">
    <property type="entry name" value="Transpep_catalytic_dom"/>
</dbReference>
<dbReference type="InterPro" id="IPR002477">
    <property type="entry name" value="Peptidoglycan-bd-like"/>
</dbReference>
<dbReference type="InterPro" id="IPR052905">
    <property type="entry name" value="LD-transpeptidase_YkuD-like"/>
</dbReference>
<dbReference type="Gene3D" id="2.40.440.10">
    <property type="entry name" value="L,D-transpeptidase catalytic domain-like"/>
    <property type="match status" value="1"/>
</dbReference>
<dbReference type="RefSeq" id="WP_174138296.1">
    <property type="nucleotide sequence ID" value="NZ_JABUFE010000006.1"/>
</dbReference>
<dbReference type="PANTHER" id="PTHR41533:SF2">
    <property type="entry name" value="BLR7131 PROTEIN"/>
    <property type="match status" value="1"/>
</dbReference>
<dbReference type="EMBL" id="JABUFE010000006">
    <property type="protein sequence ID" value="NSX55347.1"/>
    <property type="molecule type" value="Genomic_DNA"/>
</dbReference>
<feature type="active site" description="Nucleophile" evidence="7">
    <location>
        <position position="445"/>
    </location>
</feature>
<comment type="caution">
    <text evidence="9">The sequence shown here is derived from an EMBL/GenBank/DDBJ whole genome shotgun (WGS) entry which is preliminary data.</text>
</comment>
<comment type="pathway">
    <text evidence="1 7">Cell wall biogenesis; peptidoglycan biosynthesis.</text>
</comment>
<keyword evidence="10" id="KW-1185">Reference proteome</keyword>
<protein>
    <submittedName>
        <fullName evidence="9">L,D-transpeptidase family protein</fullName>
    </submittedName>
</protein>
<keyword evidence="5 7" id="KW-0573">Peptidoglycan synthesis</keyword>
<keyword evidence="6 7" id="KW-0961">Cell wall biogenesis/degradation</keyword>
<comment type="similarity">
    <text evidence="2">Belongs to the YkuD family.</text>
</comment>
<reference evidence="9 10" key="1">
    <citation type="submission" date="2020-06" db="EMBL/GenBank/DDBJ databases">
        <title>Sulfitobacter algicola sp. nov., isolated from green algae.</title>
        <authorList>
            <person name="Wang C."/>
        </authorList>
    </citation>
    <scope>NUCLEOTIDE SEQUENCE [LARGE SCALE GENOMIC DNA]</scope>
    <source>
        <strain evidence="9 10">1151</strain>
    </source>
</reference>
<evidence type="ECO:0000256" key="2">
    <source>
        <dbReference type="ARBA" id="ARBA00005992"/>
    </source>
</evidence>
<dbReference type="CDD" id="cd16913">
    <property type="entry name" value="YkuD_like"/>
    <property type="match status" value="1"/>
</dbReference>